<dbReference type="SUPFAM" id="SSF75011">
    <property type="entry name" value="3-carboxy-cis,cis-mucoante lactonizing enzyme"/>
    <property type="match status" value="1"/>
</dbReference>
<dbReference type="InterPro" id="IPR015943">
    <property type="entry name" value="WD40/YVTN_repeat-like_dom_sf"/>
</dbReference>
<evidence type="ECO:0000256" key="2">
    <source>
        <dbReference type="SAM" id="SignalP"/>
    </source>
</evidence>
<organism evidence="3 4">
    <name type="scientific">Nocardioides silvaticus</name>
    <dbReference type="NCBI Taxonomy" id="2201891"/>
    <lineage>
        <taxon>Bacteria</taxon>
        <taxon>Bacillati</taxon>
        <taxon>Actinomycetota</taxon>
        <taxon>Actinomycetes</taxon>
        <taxon>Propionibacteriales</taxon>
        <taxon>Nocardioidaceae</taxon>
        <taxon>Nocardioides</taxon>
    </lineage>
</organism>
<reference evidence="3 4" key="1">
    <citation type="submission" date="2018-05" db="EMBL/GenBank/DDBJ databases">
        <title>Nocardioides silvaticus genome.</title>
        <authorList>
            <person name="Li C."/>
            <person name="Wang G."/>
        </authorList>
    </citation>
    <scope>NUCLEOTIDE SEQUENCE [LARGE SCALE GENOMIC DNA]</scope>
    <source>
        <strain evidence="3 4">CCTCC AB 2018079</strain>
    </source>
</reference>
<feature type="signal peptide" evidence="2">
    <location>
        <begin position="1"/>
        <end position="19"/>
    </location>
</feature>
<feature type="chain" id="PRO_5038750514" evidence="2">
    <location>
        <begin position="20"/>
        <end position="479"/>
    </location>
</feature>
<name>A0A316TJP4_9ACTN</name>
<dbReference type="Gene3D" id="2.130.10.10">
    <property type="entry name" value="YVTN repeat-like/Quinoprotein amine dehydrogenase"/>
    <property type="match status" value="1"/>
</dbReference>
<keyword evidence="2" id="KW-0732">Signal</keyword>
<protein>
    <submittedName>
        <fullName evidence="3">Uncharacterized protein</fullName>
    </submittedName>
</protein>
<dbReference type="Proteomes" id="UP000245507">
    <property type="component" value="Unassembled WGS sequence"/>
</dbReference>
<proteinExistence type="predicted"/>
<evidence type="ECO:0000256" key="1">
    <source>
        <dbReference type="SAM" id="MobiDB-lite"/>
    </source>
</evidence>
<dbReference type="AlphaFoldDB" id="A0A316TJP4"/>
<sequence>MVTAVAVSAVLAGTFAADAFDDEPRVASPVPEARCGPGSRPEGDLQGRVPKADYTSGRAARGYLCNTRQVGHYGGTGGFKTLRYVDRTGRVCAYYDSDPIMPRDILGGVLEDGLGVVALDMSDPERPRRTANLMTPAMVAPHESLMVHQRRGLLIAVMGTLGTAPGFVDIYDVSGDCRRPKLLSTFPSVLFGHESGLSPDGRTFWAAGAAGGNLTALDISNPRRPKIVFNENGHIYHGLRFSADGRTMYVANIGSPGTGGILSGGGLHIYDVSQVQERRPDPEVRKLSELTWPEVSIPQSAEPFTVDGHQYVLEVDEFIDLFTFESLGRFRTAPVGAARIIDVDDPRNPEIVSDIRLEVHQPRLRTDDLFRDPGNVSPAQGYAAHYCSVPERKDPGLAACSMILSGLRVFDIRDPERPREVAYFNKPKLPSPGLLPEVGSYAMSRPAWDVRNKQVWYTDVHTGFYAVRLTNGVGRLLGE</sequence>
<accession>A0A316TJP4</accession>
<keyword evidence="4" id="KW-1185">Reference proteome</keyword>
<evidence type="ECO:0000313" key="4">
    <source>
        <dbReference type="Proteomes" id="UP000245507"/>
    </source>
</evidence>
<gene>
    <name evidence="3" type="ORF">DJ010_06880</name>
</gene>
<comment type="caution">
    <text evidence="3">The sequence shown here is derived from an EMBL/GenBank/DDBJ whole genome shotgun (WGS) entry which is preliminary data.</text>
</comment>
<dbReference type="EMBL" id="QGDD01000002">
    <property type="protein sequence ID" value="PWN03791.1"/>
    <property type="molecule type" value="Genomic_DNA"/>
</dbReference>
<evidence type="ECO:0000313" key="3">
    <source>
        <dbReference type="EMBL" id="PWN03791.1"/>
    </source>
</evidence>
<feature type="region of interest" description="Disordered" evidence="1">
    <location>
        <begin position="26"/>
        <end position="50"/>
    </location>
</feature>